<protein>
    <submittedName>
        <fullName evidence="3 4">Uncharacterized protein</fullName>
    </submittedName>
</protein>
<dbReference type="GO" id="GO:0005634">
    <property type="term" value="C:nucleus"/>
    <property type="evidence" value="ECO:0007669"/>
    <property type="project" value="TreeGrafter"/>
</dbReference>
<feature type="repeat" description="ANK" evidence="1">
    <location>
        <begin position="55"/>
        <end position="87"/>
    </location>
</feature>
<dbReference type="KEGG" id="gtt:GUITHDRAFT_163983"/>
<dbReference type="Pfam" id="PF12796">
    <property type="entry name" value="Ank_2"/>
    <property type="match status" value="1"/>
</dbReference>
<reference evidence="4" key="3">
    <citation type="submission" date="2015-06" db="UniProtKB">
        <authorList>
            <consortium name="EnsemblProtists"/>
        </authorList>
    </citation>
    <scope>IDENTIFICATION</scope>
</reference>
<accession>L1J4B2</accession>
<evidence type="ECO:0000256" key="1">
    <source>
        <dbReference type="PROSITE-ProRule" id="PRU00023"/>
    </source>
</evidence>
<dbReference type="OrthoDB" id="341259at2759"/>
<dbReference type="PaxDb" id="55529-EKX42974"/>
<keyword evidence="1" id="KW-0040">ANK repeat</keyword>
<dbReference type="InterPro" id="IPR002110">
    <property type="entry name" value="Ankyrin_rpt"/>
</dbReference>
<dbReference type="EnsemblProtists" id="EKX42974">
    <property type="protein sequence ID" value="EKX42974"/>
    <property type="gene ID" value="GUITHDRAFT_163983"/>
</dbReference>
<gene>
    <name evidence="3" type="ORF">GUITHDRAFT_163983</name>
</gene>
<proteinExistence type="predicted"/>
<evidence type="ECO:0000256" key="2">
    <source>
        <dbReference type="SAM" id="MobiDB-lite"/>
    </source>
</evidence>
<dbReference type="GeneID" id="17299602"/>
<dbReference type="HOGENOM" id="CLU_1135329_0_0_1"/>
<reference evidence="5" key="2">
    <citation type="submission" date="2012-11" db="EMBL/GenBank/DDBJ databases">
        <authorList>
            <person name="Kuo A."/>
            <person name="Curtis B.A."/>
            <person name="Tanifuji G."/>
            <person name="Burki F."/>
            <person name="Gruber A."/>
            <person name="Irimia M."/>
            <person name="Maruyama S."/>
            <person name="Arias M.C."/>
            <person name="Ball S.G."/>
            <person name="Gile G.H."/>
            <person name="Hirakawa Y."/>
            <person name="Hopkins J.F."/>
            <person name="Rensing S.A."/>
            <person name="Schmutz J."/>
            <person name="Symeonidi A."/>
            <person name="Elias M."/>
            <person name="Eveleigh R.J."/>
            <person name="Herman E.K."/>
            <person name="Klute M.J."/>
            <person name="Nakayama T."/>
            <person name="Obornik M."/>
            <person name="Reyes-Prieto A."/>
            <person name="Armbrust E.V."/>
            <person name="Aves S.J."/>
            <person name="Beiko R.G."/>
            <person name="Coutinho P."/>
            <person name="Dacks J.B."/>
            <person name="Durnford D.G."/>
            <person name="Fast N.M."/>
            <person name="Green B.R."/>
            <person name="Grisdale C."/>
            <person name="Hempe F."/>
            <person name="Henrissat B."/>
            <person name="Hoppner M.P."/>
            <person name="Ishida K.-I."/>
            <person name="Kim E."/>
            <person name="Koreny L."/>
            <person name="Kroth P.G."/>
            <person name="Liu Y."/>
            <person name="Malik S.-B."/>
            <person name="Maier U.G."/>
            <person name="McRose D."/>
            <person name="Mock T."/>
            <person name="Neilson J.A."/>
            <person name="Onodera N.T."/>
            <person name="Poole A.M."/>
            <person name="Pritham E.J."/>
            <person name="Richards T.A."/>
            <person name="Rocap G."/>
            <person name="Roy S.W."/>
            <person name="Sarai C."/>
            <person name="Schaack S."/>
            <person name="Shirato S."/>
            <person name="Slamovits C.H."/>
            <person name="Spencer D.F."/>
            <person name="Suzuki S."/>
            <person name="Worden A.Z."/>
            <person name="Zauner S."/>
            <person name="Barry K."/>
            <person name="Bell C."/>
            <person name="Bharti A.K."/>
            <person name="Crow J.A."/>
            <person name="Grimwood J."/>
            <person name="Kramer R."/>
            <person name="Lindquist E."/>
            <person name="Lucas S."/>
            <person name="Salamov A."/>
            <person name="McFadden G.I."/>
            <person name="Lane C.E."/>
            <person name="Keeling P.J."/>
            <person name="Gray M.W."/>
            <person name="Grigoriev I.V."/>
            <person name="Archibald J.M."/>
        </authorList>
    </citation>
    <scope>NUCLEOTIDE SEQUENCE</scope>
    <source>
        <strain evidence="5">CCMP2712</strain>
    </source>
</reference>
<dbReference type="InterPro" id="IPR036770">
    <property type="entry name" value="Ankyrin_rpt-contain_sf"/>
</dbReference>
<name>L1J4B2_GUITC</name>
<dbReference type="PROSITE" id="PS50297">
    <property type="entry name" value="ANK_REP_REGION"/>
    <property type="match status" value="1"/>
</dbReference>
<dbReference type="EMBL" id="JH993013">
    <property type="protein sequence ID" value="EKX42974.1"/>
    <property type="molecule type" value="Genomic_DNA"/>
</dbReference>
<dbReference type="RefSeq" id="XP_005829954.1">
    <property type="nucleotide sequence ID" value="XM_005829897.1"/>
</dbReference>
<dbReference type="PROSITE" id="PS50088">
    <property type="entry name" value="ANK_REPEAT"/>
    <property type="match status" value="1"/>
</dbReference>
<keyword evidence="5" id="KW-1185">Reference proteome</keyword>
<feature type="region of interest" description="Disordered" evidence="2">
    <location>
        <begin position="205"/>
        <end position="233"/>
    </location>
</feature>
<feature type="region of interest" description="Disordered" evidence="2">
    <location>
        <begin position="147"/>
        <end position="168"/>
    </location>
</feature>
<dbReference type="Proteomes" id="UP000011087">
    <property type="component" value="Unassembled WGS sequence"/>
</dbReference>
<dbReference type="PANTHER" id="PTHR24183">
    <property type="entry name" value="FIBRONECTIN TYPE 3 AND ANKYRIN REPEAT DOMAINS PROTEIN 1"/>
    <property type="match status" value="1"/>
</dbReference>
<sequence length="245" mass="26600">MGQDYSVCCGHDFPSLHLSAPLPIHAAVERQNHAELRQILNHEAMDVNINQQDHNGNAPLHLAALLGDMKSCSYLLQYGAKVLIRNRDGHSPSQLAFQQKHMQCFNYLKRAETILHAGKSSSFTTVNAVPRDHITYKQLEKREVHGNGAEPEANPQHGLGEAEGGGGGGGGVCGEVSISLKQHLNYATNPPEAEAKAPLIASIARDNSTVGQASRAAGRERDPRAISPDPDPQFEIFRAYHVHAD</sequence>
<reference evidence="3 5" key="1">
    <citation type="journal article" date="2012" name="Nature">
        <title>Algal genomes reveal evolutionary mosaicism and the fate of nucleomorphs.</title>
        <authorList>
            <consortium name="DOE Joint Genome Institute"/>
            <person name="Curtis B.A."/>
            <person name="Tanifuji G."/>
            <person name="Burki F."/>
            <person name="Gruber A."/>
            <person name="Irimia M."/>
            <person name="Maruyama S."/>
            <person name="Arias M.C."/>
            <person name="Ball S.G."/>
            <person name="Gile G.H."/>
            <person name="Hirakawa Y."/>
            <person name="Hopkins J.F."/>
            <person name="Kuo A."/>
            <person name="Rensing S.A."/>
            <person name="Schmutz J."/>
            <person name="Symeonidi A."/>
            <person name="Elias M."/>
            <person name="Eveleigh R.J."/>
            <person name="Herman E.K."/>
            <person name="Klute M.J."/>
            <person name="Nakayama T."/>
            <person name="Obornik M."/>
            <person name="Reyes-Prieto A."/>
            <person name="Armbrust E.V."/>
            <person name="Aves S.J."/>
            <person name="Beiko R.G."/>
            <person name="Coutinho P."/>
            <person name="Dacks J.B."/>
            <person name="Durnford D.G."/>
            <person name="Fast N.M."/>
            <person name="Green B.R."/>
            <person name="Grisdale C.J."/>
            <person name="Hempel F."/>
            <person name="Henrissat B."/>
            <person name="Hoppner M.P."/>
            <person name="Ishida K."/>
            <person name="Kim E."/>
            <person name="Koreny L."/>
            <person name="Kroth P.G."/>
            <person name="Liu Y."/>
            <person name="Malik S.B."/>
            <person name="Maier U.G."/>
            <person name="McRose D."/>
            <person name="Mock T."/>
            <person name="Neilson J.A."/>
            <person name="Onodera N.T."/>
            <person name="Poole A.M."/>
            <person name="Pritham E.J."/>
            <person name="Richards T.A."/>
            <person name="Rocap G."/>
            <person name="Roy S.W."/>
            <person name="Sarai C."/>
            <person name="Schaack S."/>
            <person name="Shirato S."/>
            <person name="Slamovits C.H."/>
            <person name="Spencer D.F."/>
            <person name="Suzuki S."/>
            <person name="Worden A.Z."/>
            <person name="Zauner S."/>
            <person name="Barry K."/>
            <person name="Bell C."/>
            <person name="Bharti A.K."/>
            <person name="Crow J.A."/>
            <person name="Grimwood J."/>
            <person name="Kramer R."/>
            <person name="Lindquist E."/>
            <person name="Lucas S."/>
            <person name="Salamov A."/>
            <person name="McFadden G.I."/>
            <person name="Lane C.E."/>
            <person name="Keeling P.J."/>
            <person name="Gray M.W."/>
            <person name="Grigoriev I.V."/>
            <person name="Archibald J.M."/>
        </authorList>
    </citation>
    <scope>NUCLEOTIDE SEQUENCE</scope>
    <source>
        <strain evidence="3 5">CCMP2712</strain>
    </source>
</reference>
<evidence type="ECO:0000313" key="3">
    <source>
        <dbReference type="EMBL" id="EKX42974.1"/>
    </source>
</evidence>
<evidence type="ECO:0000313" key="4">
    <source>
        <dbReference type="EnsemblProtists" id="EKX42974"/>
    </source>
</evidence>
<dbReference type="AlphaFoldDB" id="L1J4B2"/>
<dbReference type="Gene3D" id="1.25.40.20">
    <property type="entry name" value="Ankyrin repeat-containing domain"/>
    <property type="match status" value="1"/>
</dbReference>
<dbReference type="SMART" id="SM00248">
    <property type="entry name" value="ANK"/>
    <property type="match status" value="3"/>
</dbReference>
<dbReference type="PANTHER" id="PTHR24183:SF1">
    <property type="entry name" value="FIBRONECTIN TYPE 3 AND ANKYRIN REPEAT DOMAINS PROTEIN 1"/>
    <property type="match status" value="1"/>
</dbReference>
<evidence type="ECO:0000313" key="5">
    <source>
        <dbReference type="Proteomes" id="UP000011087"/>
    </source>
</evidence>
<dbReference type="SUPFAM" id="SSF48403">
    <property type="entry name" value="Ankyrin repeat"/>
    <property type="match status" value="1"/>
</dbReference>
<organism evidence="3">
    <name type="scientific">Guillardia theta (strain CCMP2712)</name>
    <name type="common">Cryptophyte</name>
    <dbReference type="NCBI Taxonomy" id="905079"/>
    <lineage>
        <taxon>Eukaryota</taxon>
        <taxon>Cryptophyceae</taxon>
        <taxon>Pyrenomonadales</taxon>
        <taxon>Geminigeraceae</taxon>
        <taxon>Guillardia</taxon>
    </lineage>
</organism>